<feature type="region of interest" description="Disordered" evidence="1">
    <location>
        <begin position="268"/>
        <end position="293"/>
    </location>
</feature>
<dbReference type="RefSeq" id="WP_055177640.1">
    <property type="nucleotide sequence ID" value="NZ_JAUSQY010000001.1"/>
</dbReference>
<feature type="compositionally biased region" description="Basic and acidic residues" evidence="1">
    <location>
        <begin position="273"/>
        <end position="293"/>
    </location>
</feature>
<name>A0A0Q0UEG1_9CORY</name>
<dbReference type="Pfam" id="PF14267">
    <property type="entry name" value="DUF4357"/>
    <property type="match status" value="1"/>
</dbReference>
<sequence>MEKPKTIQLFLMDGTVQGRMKATLRNWTGITYFLPRITLEKSRTREDLKQSGVYFLLGRDDDDRPIVYVGQARGRKNDNGVLGRIREHERDVKKGYWTLAIALVAADDSLGPTEISYLESRFHRWISAARRYTLMNANEPPAGGVPEEKKAELDEFMEYSRVVIGAMGYKMFEPVDDSKTVRGGEAGEDLILRMRGADARGRKTSDGFVVLAGSRVVAEEKFTRSAPANAKKNRVKYRGSIGPDMMLTEDVLFSTPSAAASFVAGASLSGPDSWRDGRGVSLKDLEGSEDFRG</sequence>
<comment type="caution">
    <text evidence="3">The sequence shown here is derived from an EMBL/GenBank/DDBJ whole genome shotgun (WGS) entry which is preliminary data.</text>
</comment>
<dbReference type="STRING" id="1544413.Clow_01173"/>
<organism evidence="3 4">
    <name type="scientific">Corynebacterium lowii</name>
    <dbReference type="NCBI Taxonomy" id="1544413"/>
    <lineage>
        <taxon>Bacteria</taxon>
        <taxon>Bacillati</taxon>
        <taxon>Actinomycetota</taxon>
        <taxon>Actinomycetes</taxon>
        <taxon>Mycobacteriales</taxon>
        <taxon>Corynebacteriaceae</taxon>
        <taxon>Corynebacterium</taxon>
    </lineage>
</organism>
<protein>
    <recommendedName>
        <fullName evidence="2">GIY-YIG domain-containing protein</fullName>
    </recommendedName>
</protein>
<dbReference type="InterPro" id="IPR000305">
    <property type="entry name" value="GIY-YIG_endonuc"/>
</dbReference>
<dbReference type="InterPro" id="IPR025579">
    <property type="entry name" value="DUF4357"/>
</dbReference>
<keyword evidence="4" id="KW-1185">Reference proteome</keyword>
<dbReference type="PATRIC" id="fig|1544413.3.peg.1182"/>
<accession>A0A0Q0UEG1</accession>
<proteinExistence type="predicted"/>
<reference evidence="3 4" key="1">
    <citation type="submission" date="2015-10" db="EMBL/GenBank/DDBJ databases">
        <title>Corynebacteirum lowii and Corynebacterium oculi species nova, derived from human clinical disease and and emended description of Corynebacterium mastiditis.</title>
        <authorList>
            <person name="Bernard K."/>
            <person name="Pacheco A.L."/>
            <person name="Mcdougall C."/>
            <person name="Burtx T."/>
            <person name="Weibe D."/>
            <person name="Tyler S."/>
            <person name="Olson A.B."/>
            <person name="Cnockaert M."/>
            <person name="Eguchi H."/>
            <person name="Kuwahara T."/>
            <person name="Nakayama-Imaohji H."/>
            <person name="Boudewijins M."/>
            <person name="Van Hoecke F."/>
            <person name="Bernier A.-M."/>
            <person name="Vandamme P."/>
        </authorList>
    </citation>
    <scope>NUCLEOTIDE SEQUENCE [LARGE SCALE GENOMIC DNA]</scope>
    <source>
        <strain evidence="3 4">NML 130206</strain>
    </source>
</reference>
<dbReference type="EMBL" id="LKEV01000003">
    <property type="protein sequence ID" value="KQB86254.1"/>
    <property type="molecule type" value="Genomic_DNA"/>
</dbReference>
<dbReference type="CDD" id="cd10447">
    <property type="entry name" value="GIY-YIG_unchar_2"/>
    <property type="match status" value="1"/>
</dbReference>
<evidence type="ECO:0000259" key="2">
    <source>
        <dbReference type="PROSITE" id="PS50164"/>
    </source>
</evidence>
<dbReference type="AlphaFoldDB" id="A0A0Q0UEG1"/>
<dbReference type="Proteomes" id="UP000050488">
    <property type="component" value="Unassembled WGS sequence"/>
</dbReference>
<dbReference type="OrthoDB" id="2656488at2"/>
<evidence type="ECO:0000256" key="1">
    <source>
        <dbReference type="SAM" id="MobiDB-lite"/>
    </source>
</evidence>
<evidence type="ECO:0000313" key="3">
    <source>
        <dbReference type="EMBL" id="KQB86254.1"/>
    </source>
</evidence>
<dbReference type="PROSITE" id="PS50164">
    <property type="entry name" value="GIY_YIG"/>
    <property type="match status" value="1"/>
</dbReference>
<evidence type="ECO:0000313" key="4">
    <source>
        <dbReference type="Proteomes" id="UP000050488"/>
    </source>
</evidence>
<feature type="domain" description="GIY-YIG" evidence="2">
    <location>
        <begin position="49"/>
        <end position="134"/>
    </location>
</feature>
<gene>
    <name evidence="3" type="ORF">Clow_01173</name>
</gene>